<protein>
    <submittedName>
        <fullName evidence="1">HEAT repeat domain-containing protein</fullName>
    </submittedName>
</protein>
<comment type="caution">
    <text evidence="1">The sequence shown here is derived from an EMBL/GenBank/DDBJ whole genome shotgun (WGS) entry which is preliminary data.</text>
</comment>
<name>A0ABU2VPX0_9ACTN</name>
<dbReference type="RefSeq" id="WP_311720279.1">
    <property type="nucleotide sequence ID" value="NZ_JAVREZ010000030.1"/>
</dbReference>
<sequence>MVEALEAVAWEELGESAKDVRRALSRLLERGPDSTESDCCPLLSALAGTPTGISALATAALPFVVALATEPGTGARKTLVELLAALARRQGPVDPGWPEAWRRAHDTVQALLTDADPAVRREALALVEGAGALRERWRAEQDPAVRLTVLFSLGDHTADAEVRAILTGLLRHTDPVLRVAAVHTLARTEPELAVGELDALVEALADPALRSRWEAVWYVLDVDEPFSREDVAYWTAALYENEPAATTRFLTRLAAAADPAEDADLLRAVLDRSWRLLTRHRSVEAALLRVAAGLMDHPDSTVRLRAVHLLAALGPRAVAHADRLAGLLDDPGDGGFLEGTVGEHALWALTRMDDPRALPGLVERLCARFREEDGRAYTSGDPRRPELVDVLGPMTAHVDDLLPSIREELRRGLTDPDADSYLMADLLEVLRAWGPAALPALPEITGYLPDRFRWHDAVRTLATLGPAAVPAAPAVRGHLSEDPEENNAWLHWILWRIGDDPAGNLRAVGESLPVTDHSRSVAAVGFLADFGTVAAPYADRVRNALKSELPGVRLQAAITLWSITGDPGPARPVLEEEFLAMAAGGEHYGSFREALSALIRLGGTPIGPARTALESLRAQDDRLSPYGDYRAVLDDERLRALIDEALSTST</sequence>
<dbReference type="Proteomes" id="UP001183824">
    <property type="component" value="Unassembled WGS sequence"/>
</dbReference>
<organism evidence="1 2">
    <name type="scientific">Streptomyces doebereineriae</name>
    <dbReference type="NCBI Taxonomy" id="3075528"/>
    <lineage>
        <taxon>Bacteria</taxon>
        <taxon>Bacillati</taxon>
        <taxon>Actinomycetota</taxon>
        <taxon>Actinomycetes</taxon>
        <taxon>Kitasatosporales</taxon>
        <taxon>Streptomycetaceae</taxon>
        <taxon>Streptomyces</taxon>
    </lineage>
</organism>
<dbReference type="InterPro" id="IPR011989">
    <property type="entry name" value="ARM-like"/>
</dbReference>
<dbReference type="EMBL" id="JAVREZ010000030">
    <property type="protein sequence ID" value="MDT0487592.1"/>
    <property type="molecule type" value="Genomic_DNA"/>
</dbReference>
<accession>A0ABU2VPX0</accession>
<reference evidence="2" key="1">
    <citation type="submission" date="2023-07" db="EMBL/GenBank/DDBJ databases">
        <title>30 novel species of actinomycetes from the DSMZ collection.</title>
        <authorList>
            <person name="Nouioui I."/>
        </authorList>
    </citation>
    <scope>NUCLEOTIDE SEQUENCE [LARGE SCALE GENOMIC DNA]</scope>
    <source>
        <strain evidence="2">DSM 41640</strain>
    </source>
</reference>
<evidence type="ECO:0000313" key="1">
    <source>
        <dbReference type="EMBL" id="MDT0487592.1"/>
    </source>
</evidence>
<dbReference type="SUPFAM" id="SSF48371">
    <property type="entry name" value="ARM repeat"/>
    <property type="match status" value="1"/>
</dbReference>
<dbReference type="Gene3D" id="1.25.10.10">
    <property type="entry name" value="Leucine-rich Repeat Variant"/>
    <property type="match status" value="2"/>
</dbReference>
<dbReference type="Pfam" id="PF13646">
    <property type="entry name" value="HEAT_2"/>
    <property type="match status" value="1"/>
</dbReference>
<gene>
    <name evidence="1" type="ORF">RNB18_46795</name>
</gene>
<keyword evidence="2" id="KW-1185">Reference proteome</keyword>
<proteinExistence type="predicted"/>
<evidence type="ECO:0000313" key="2">
    <source>
        <dbReference type="Proteomes" id="UP001183824"/>
    </source>
</evidence>
<dbReference type="InterPro" id="IPR016024">
    <property type="entry name" value="ARM-type_fold"/>
</dbReference>